<dbReference type="Gene3D" id="1.10.1660.10">
    <property type="match status" value="1"/>
</dbReference>
<dbReference type="InterPro" id="IPR047057">
    <property type="entry name" value="MerR_fam"/>
</dbReference>
<evidence type="ECO:0000256" key="5">
    <source>
        <dbReference type="SAM" id="Phobius"/>
    </source>
</evidence>
<dbReference type="PANTHER" id="PTHR30204:SF69">
    <property type="entry name" value="MERR-FAMILY TRANSCRIPTIONAL REGULATOR"/>
    <property type="match status" value="1"/>
</dbReference>
<name>A0A943D9D5_9FIRM</name>
<dbReference type="GO" id="GO:0003677">
    <property type="term" value="F:DNA binding"/>
    <property type="evidence" value="ECO:0007669"/>
    <property type="project" value="UniProtKB-KW"/>
</dbReference>
<evidence type="ECO:0000256" key="1">
    <source>
        <dbReference type="ARBA" id="ARBA00022491"/>
    </source>
</evidence>
<keyword evidence="5" id="KW-1133">Transmembrane helix</keyword>
<organism evidence="7 8">
    <name type="scientific">Subdoligranulum variabile</name>
    <dbReference type="NCBI Taxonomy" id="214851"/>
    <lineage>
        <taxon>Bacteria</taxon>
        <taxon>Bacillati</taxon>
        <taxon>Bacillota</taxon>
        <taxon>Clostridia</taxon>
        <taxon>Eubacteriales</taxon>
        <taxon>Oscillospiraceae</taxon>
        <taxon>Subdoligranulum</taxon>
    </lineage>
</organism>
<reference evidence="7" key="1">
    <citation type="submission" date="2021-02" db="EMBL/GenBank/DDBJ databases">
        <title>Infant gut strain persistence is associated with maternal origin, phylogeny, and functional potential including surface adhesion and iron acquisition.</title>
        <authorList>
            <person name="Lou Y.C."/>
        </authorList>
    </citation>
    <scope>NUCLEOTIDE SEQUENCE</scope>
    <source>
        <strain evidence="7">L3_101_000M1_dasL3_101_000M1_concoct_87</strain>
    </source>
</reference>
<evidence type="ECO:0000259" key="6">
    <source>
        <dbReference type="PROSITE" id="PS50937"/>
    </source>
</evidence>
<dbReference type="CDD" id="cd00592">
    <property type="entry name" value="HTH_MerR-like"/>
    <property type="match status" value="1"/>
</dbReference>
<dbReference type="InterPro" id="IPR000551">
    <property type="entry name" value="MerR-type_HTH_dom"/>
</dbReference>
<dbReference type="PRINTS" id="PR00040">
    <property type="entry name" value="HTHMERR"/>
</dbReference>
<feature type="transmembrane region" description="Helical" evidence="5">
    <location>
        <begin position="237"/>
        <end position="255"/>
    </location>
</feature>
<dbReference type="SUPFAM" id="SSF46955">
    <property type="entry name" value="Putative DNA-binding domain"/>
    <property type="match status" value="1"/>
</dbReference>
<comment type="caution">
    <text evidence="7">The sequence shown here is derived from an EMBL/GenBank/DDBJ whole genome shotgun (WGS) entry which is preliminary data.</text>
</comment>
<dbReference type="Proteomes" id="UP000759273">
    <property type="component" value="Unassembled WGS sequence"/>
</dbReference>
<keyword evidence="5" id="KW-0472">Membrane</keyword>
<dbReference type="GO" id="GO:0003700">
    <property type="term" value="F:DNA-binding transcription factor activity"/>
    <property type="evidence" value="ECO:0007669"/>
    <property type="project" value="InterPro"/>
</dbReference>
<feature type="transmembrane region" description="Helical" evidence="5">
    <location>
        <begin position="267"/>
        <end position="288"/>
    </location>
</feature>
<keyword evidence="5" id="KW-0812">Transmembrane</keyword>
<proteinExistence type="predicted"/>
<dbReference type="PANTHER" id="PTHR30204">
    <property type="entry name" value="REDOX-CYCLING DRUG-SENSING TRANSCRIPTIONAL ACTIVATOR SOXR"/>
    <property type="match status" value="1"/>
</dbReference>
<keyword evidence="1" id="KW-0678">Repressor</keyword>
<gene>
    <name evidence="7" type="ORF">KHY36_06140</name>
</gene>
<dbReference type="InterPro" id="IPR009061">
    <property type="entry name" value="DNA-bd_dom_put_sf"/>
</dbReference>
<feature type="domain" description="HTH merR-type" evidence="6">
    <location>
        <begin position="1"/>
        <end position="69"/>
    </location>
</feature>
<dbReference type="SMART" id="SM00422">
    <property type="entry name" value="HTH_MERR"/>
    <property type="match status" value="1"/>
</dbReference>
<protein>
    <submittedName>
        <fullName evidence="7">MerR family transcriptional regulator</fullName>
    </submittedName>
</protein>
<dbReference type="EMBL" id="JAGZGG010000010">
    <property type="protein sequence ID" value="MBS5332096.1"/>
    <property type="molecule type" value="Genomic_DNA"/>
</dbReference>
<dbReference type="Pfam" id="PF13411">
    <property type="entry name" value="MerR_1"/>
    <property type="match status" value="1"/>
</dbReference>
<evidence type="ECO:0000313" key="8">
    <source>
        <dbReference type="Proteomes" id="UP000759273"/>
    </source>
</evidence>
<keyword evidence="3" id="KW-0238">DNA-binding</keyword>
<evidence type="ECO:0000256" key="2">
    <source>
        <dbReference type="ARBA" id="ARBA00023015"/>
    </source>
</evidence>
<evidence type="ECO:0000313" key="7">
    <source>
        <dbReference type="EMBL" id="MBS5332096.1"/>
    </source>
</evidence>
<keyword evidence="2" id="KW-0805">Transcription regulation</keyword>
<evidence type="ECO:0000256" key="4">
    <source>
        <dbReference type="ARBA" id="ARBA00023163"/>
    </source>
</evidence>
<evidence type="ECO:0000256" key="3">
    <source>
        <dbReference type="ARBA" id="ARBA00023125"/>
    </source>
</evidence>
<dbReference type="AlphaFoldDB" id="A0A943D9D5"/>
<dbReference type="PROSITE" id="PS50937">
    <property type="entry name" value="HTH_MERR_2"/>
    <property type="match status" value="1"/>
</dbReference>
<keyword evidence="4" id="KW-0804">Transcription</keyword>
<accession>A0A943D9D5</accession>
<sequence length="294" mass="32829">MNIKQTADASGVSARNIRYYEQAGLLAPARNPDNDYRIYTDADVRTLKLIRVLRTLDMPVEDIRAVLSGTLPLTEAAERQRRQLEAEQQKLAAAAAFCTELAAGGRTAAELDVDDCLARMDSPAPAGGWFTGWVQDYRKMAAAEHKRQFTFTPDTAIGTPQDFTAALLAWADENGVDVTISRESMTPHFMLDGIEYRAVRYSSHVRNIPILRVRCEVCDPSALAVEGDPKRLRVQRFLHYGLPVLVCLALAVVWVCTRNMPLWPDKAAMLLALGALGIGYGFRGWYLYYNDRDQ</sequence>